<dbReference type="KEGG" id="lacs:H4075_00250"/>
<proteinExistence type="predicted"/>
<sequence length="89" mass="10084">MTSEKTTPKDISTTVNRWAYAAFVLLSLYFLLVSKDLVSAASNLGIALIFDPFNPAVKWTNRKSWQKGWLLLHVLLTLGMLLYGLLIKR</sequence>
<gene>
    <name evidence="2" type="ORF">H4075_00250</name>
</gene>
<reference evidence="3" key="1">
    <citation type="submission" date="2020-08" db="EMBL/GenBank/DDBJ databases">
        <title>Lacibacter sp. S13-6-6 genome sequencing.</title>
        <authorList>
            <person name="Jin L."/>
        </authorList>
    </citation>
    <scope>NUCLEOTIDE SEQUENCE [LARGE SCALE GENOMIC DNA]</scope>
    <source>
        <strain evidence="3">S13-6-6</strain>
    </source>
</reference>
<keyword evidence="1" id="KW-0472">Membrane</keyword>
<dbReference type="AlphaFoldDB" id="A0A7G5XGQ9"/>
<feature type="transmembrane region" description="Helical" evidence="1">
    <location>
        <begin position="20"/>
        <end position="50"/>
    </location>
</feature>
<evidence type="ECO:0000256" key="1">
    <source>
        <dbReference type="SAM" id="Phobius"/>
    </source>
</evidence>
<accession>A0A7G5XGQ9</accession>
<dbReference type="Proteomes" id="UP000515344">
    <property type="component" value="Chromosome"/>
</dbReference>
<protein>
    <submittedName>
        <fullName evidence="2">Uncharacterized protein</fullName>
    </submittedName>
</protein>
<evidence type="ECO:0000313" key="3">
    <source>
        <dbReference type="Proteomes" id="UP000515344"/>
    </source>
</evidence>
<keyword evidence="1" id="KW-1133">Transmembrane helix</keyword>
<feature type="transmembrane region" description="Helical" evidence="1">
    <location>
        <begin position="70"/>
        <end position="87"/>
    </location>
</feature>
<organism evidence="2 3">
    <name type="scientific">Lacibacter sediminis</name>
    <dbReference type="NCBI Taxonomy" id="2760713"/>
    <lineage>
        <taxon>Bacteria</taxon>
        <taxon>Pseudomonadati</taxon>
        <taxon>Bacteroidota</taxon>
        <taxon>Chitinophagia</taxon>
        <taxon>Chitinophagales</taxon>
        <taxon>Chitinophagaceae</taxon>
        <taxon>Lacibacter</taxon>
    </lineage>
</organism>
<evidence type="ECO:0000313" key="2">
    <source>
        <dbReference type="EMBL" id="QNA44662.1"/>
    </source>
</evidence>
<dbReference type="EMBL" id="CP060007">
    <property type="protein sequence ID" value="QNA44662.1"/>
    <property type="molecule type" value="Genomic_DNA"/>
</dbReference>
<keyword evidence="3" id="KW-1185">Reference proteome</keyword>
<dbReference type="RefSeq" id="WP_182803044.1">
    <property type="nucleotide sequence ID" value="NZ_CP060007.1"/>
</dbReference>
<keyword evidence="1" id="KW-0812">Transmembrane</keyword>
<name>A0A7G5XGQ9_9BACT</name>